<keyword evidence="7" id="KW-1185">Reference proteome</keyword>
<reference evidence="6 7" key="1">
    <citation type="submission" date="2018-01" db="EMBL/GenBank/DDBJ databases">
        <title>A novel member of the phylum Bacteroidetes isolated from glacier ice.</title>
        <authorList>
            <person name="Liu Q."/>
            <person name="Xin Y.-H."/>
        </authorList>
    </citation>
    <scope>NUCLEOTIDE SEQUENCE [LARGE SCALE GENOMIC DNA]</scope>
    <source>
        <strain evidence="6 7">RB1R16</strain>
    </source>
</reference>
<dbReference type="InterPro" id="IPR038765">
    <property type="entry name" value="Papain-like_cys_pep_sf"/>
</dbReference>
<dbReference type="InterPro" id="IPR000064">
    <property type="entry name" value="NLP_P60_dom"/>
</dbReference>
<comment type="caution">
    <text evidence="6">The sequence shown here is derived from an EMBL/GenBank/DDBJ whole genome shotgun (WGS) entry which is preliminary data.</text>
</comment>
<evidence type="ECO:0000256" key="3">
    <source>
        <dbReference type="ARBA" id="ARBA00022801"/>
    </source>
</evidence>
<keyword evidence="4" id="KW-0788">Thiol protease</keyword>
<proteinExistence type="inferred from homology"/>
<evidence type="ECO:0000313" key="7">
    <source>
        <dbReference type="Proteomes" id="UP000239872"/>
    </source>
</evidence>
<dbReference type="EMBL" id="PPSL01000003">
    <property type="protein sequence ID" value="PQJ10945.1"/>
    <property type="molecule type" value="Genomic_DNA"/>
</dbReference>
<name>A0A2S7SWH9_9BACT</name>
<accession>A0A2S7SWH9</accession>
<dbReference type="SUPFAM" id="SSF54001">
    <property type="entry name" value="Cysteine proteinases"/>
    <property type="match status" value="1"/>
</dbReference>
<dbReference type="PROSITE" id="PS51935">
    <property type="entry name" value="NLPC_P60"/>
    <property type="match status" value="1"/>
</dbReference>
<dbReference type="Gene3D" id="2.30.30.40">
    <property type="entry name" value="SH3 Domains"/>
    <property type="match status" value="1"/>
</dbReference>
<dbReference type="Proteomes" id="UP000239872">
    <property type="component" value="Unassembled WGS sequence"/>
</dbReference>
<dbReference type="Pfam" id="PF00877">
    <property type="entry name" value="NLPC_P60"/>
    <property type="match status" value="1"/>
</dbReference>
<evidence type="ECO:0000256" key="1">
    <source>
        <dbReference type="ARBA" id="ARBA00007074"/>
    </source>
</evidence>
<dbReference type="AlphaFoldDB" id="A0A2S7SWH9"/>
<dbReference type="PANTHER" id="PTHR47053">
    <property type="entry name" value="MUREIN DD-ENDOPEPTIDASE MEPH-RELATED"/>
    <property type="match status" value="1"/>
</dbReference>
<protein>
    <submittedName>
        <fullName evidence="6">Hydrolase Nlp/P60</fullName>
    </submittedName>
</protein>
<dbReference type="Pfam" id="PF18348">
    <property type="entry name" value="SH3_16"/>
    <property type="match status" value="1"/>
</dbReference>
<sequence>MVPVFSFCNVSVMPVRSEPNHRAEQTSQLLYGEKAEILEINNREWARIRCAWDGYEGWCKHSQLKAVTRREYKKTTKYFATNHLSKILFESDEMPLPVGSELVDLKGGIMKVGATEGQFKGKKGNFSDLILTAEQIKENALLYMHAPYLWGGRSITGIDCSGLSQMAFKLCNYALPRDASQQAHKGVLIEFLQNAQCGDLAFFDDKEGKIIHVGILLDNQNIIHATDSSGRVVIDRIDLGGIVSVSLRKRTHNLRFVKRIIGNETTNEVPEGLFQDLI</sequence>
<gene>
    <name evidence="6" type="ORF">CJD36_013320</name>
</gene>
<keyword evidence="2" id="KW-0645">Protease</keyword>
<evidence type="ECO:0000256" key="4">
    <source>
        <dbReference type="ARBA" id="ARBA00022807"/>
    </source>
</evidence>
<dbReference type="GO" id="GO:0006508">
    <property type="term" value="P:proteolysis"/>
    <property type="evidence" value="ECO:0007669"/>
    <property type="project" value="UniProtKB-KW"/>
</dbReference>
<dbReference type="Gene3D" id="3.90.1720.10">
    <property type="entry name" value="endopeptidase domain like (from Nostoc punctiforme)"/>
    <property type="match status" value="1"/>
</dbReference>
<dbReference type="GO" id="GO:0008234">
    <property type="term" value="F:cysteine-type peptidase activity"/>
    <property type="evidence" value="ECO:0007669"/>
    <property type="project" value="UniProtKB-KW"/>
</dbReference>
<feature type="domain" description="NlpC/P60" evidence="5">
    <location>
        <begin position="130"/>
        <end position="261"/>
    </location>
</feature>
<dbReference type="InterPro" id="IPR051202">
    <property type="entry name" value="Peptidase_C40"/>
</dbReference>
<evidence type="ECO:0000313" key="6">
    <source>
        <dbReference type="EMBL" id="PQJ10945.1"/>
    </source>
</evidence>
<keyword evidence="3 6" id="KW-0378">Hydrolase</keyword>
<dbReference type="PANTHER" id="PTHR47053:SF1">
    <property type="entry name" value="MUREIN DD-ENDOPEPTIDASE MEPH-RELATED"/>
    <property type="match status" value="1"/>
</dbReference>
<organism evidence="6 7">
    <name type="scientific">Flavipsychrobacter stenotrophus</name>
    <dbReference type="NCBI Taxonomy" id="2077091"/>
    <lineage>
        <taxon>Bacteria</taxon>
        <taxon>Pseudomonadati</taxon>
        <taxon>Bacteroidota</taxon>
        <taxon>Chitinophagia</taxon>
        <taxon>Chitinophagales</taxon>
        <taxon>Chitinophagaceae</taxon>
        <taxon>Flavipsychrobacter</taxon>
    </lineage>
</organism>
<evidence type="ECO:0000259" key="5">
    <source>
        <dbReference type="PROSITE" id="PS51935"/>
    </source>
</evidence>
<dbReference type="InterPro" id="IPR041382">
    <property type="entry name" value="SH3_16"/>
</dbReference>
<evidence type="ECO:0000256" key="2">
    <source>
        <dbReference type="ARBA" id="ARBA00022670"/>
    </source>
</evidence>
<comment type="similarity">
    <text evidence="1">Belongs to the peptidase C40 family.</text>
</comment>